<dbReference type="AlphaFoldDB" id="A0AAV2GSA9"/>
<accession>A0AAV2GSA9</accession>
<dbReference type="InterPro" id="IPR036397">
    <property type="entry name" value="RNaseH_sf"/>
</dbReference>
<evidence type="ECO:0000313" key="2">
    <source>
        <dbReference type="EMBL" id="CAL1413666.1"/>
    </source>
</evidence>
<proteinExistence type="predicted"/>
<dbReference type="CDD" id="cd06222">
    <property type="entry name" value="RNase_H_like"/>
    <property type="match status" value="1"/>
</dbReference>
<dbReference type="GO" id="GO:0004523">
    <property type="term" value="F:RNA-DNA hybrid ribonuclease activity"/>
    <property type="evidence" value="ECO:0007669"/>
    <property type="project" value="InterPro"/>
</dbReference>
<dbReference type="EMBL" id="OZ034822">
    <property type="protein sequence ID" value="CAL1413666.1"/>
    <property type="molecule type" value="Genomic_DNA"/>
</dbReference>
<dbReference type="GO" id="GO:0003676">
    <property type="term" value="F:nucleic acid binding"/>
    <property type="evidence" value="ECO:0007669"/>
    <property type="project" value="InterPro"/>
</dbReference>
<gene>
    <name evidence="2" type="ORF">LTRI10_LOCUS52880</name>
</gene>
<feature type="domain" description="RNase H type-1" evidence="1">
    <location>
        <begin position="1"/>
        <end position="126"/>
    </location>
</feature>
<evidence type="ECO:0000259" key="1">
    <source>
        <dbReference type="PROSITE" id="PS50879"/>
    </source>
</evidence>
<dbReference type="PANTHER" id="PTHR47723:SF13">
    <property type="entry name" value="PUTATIVE-RELATED"/>
    <property type="match status" value="1"/>
</dbReference>
<reference evidence="2 3" key="1">
    <citation type="submission" date="2024-04" db="EMBL/GenBank/DDBJ databases">
        <authorList>
            <person name="Fracassetti M."/>
        </authorList>
    </citation>
    <scope>NUCLEOTIDE SEQUENCE [LARGE SCALE GENOMIC DNA]</scope>
</reference>
<organism evidence="2 3">
    <name type="scientific">Linum trigynum</name>
    <dbReference type="NCBI Taxonomy" id="586398"/>
    <lineage>
        <taxon>Eukaryota</taxon>
        <taxon>Viridiplantae</taxon>
        <taxon>Streptophyta</taxon>
        <taxon>Embryophyta</taxon>
        <taxon>Tracheophyta</taxon>
        <taxon>Spermatophyta</taxon>
        <taxon>Magnoliopsida</taxon>
        <taxon>eudicotyledons</taxon>
        <taxon>Gunneridae</taxon>
        <taxon>Pentapetalae</taxon>
        <taxon>rosids</taxon>
        <taxon>fabids</taxon>
        <taxon>Malpighiales</taxon>
        <taxon>Linaceae</taxon>
        <taxon>Linum</taxon>
    </lineage>
</organism>
<dbReference type="SUPFAM" id="SSF53098">
    <property type="entry name" value="Ribonuclease H-like"/>
    <property type="match status" value="1"/>
</dbReference>
<dbReference type="Pfam" id="PF13456">
    <property type="entry name" value="RVT_3"/>
    <property type="match status" value="1"/>
</dbReference>
<dbReference type="InterPro" id="IPR044730">
    <property type="entry name" value="RNase_H-like_dom_plant"/>
</dbReference>
<dbReference type="InterPro" id="IPR053151">
    <property type="entry name" value="RNase_H-like"/>
</dbReference>
<dbReference type="PROSITE" id="PS50879">
    <property type="entry name" value="RNASE_H_1"/>
    <property type="match status" value="1"/>
</dbReference>
<dbReference type="Gene3D" id="3.30.420.10">
    <property type="entry name" value="Ribonuclease H-like superfamily/Ribonuclease H"/>
    <property type="match status" value="1"/>
</dbReference>
<sequence length="160" mass="17620">MCISMDGSVVPSPSSTAAGGILRSDSGRFIKAFAVNLGGGTITRAELVGIEQGLKLAWDLGVRKVLVQSDSTTAIDLIEAASQHNPHYRHIVEIRQWLSRDWQVKLEHIFREANHTADYLASLGHSLPVGLHVFDVPSSMLAHWLYFDSIGVQNPRYLNT</sequence>
<dbReference type="Proteomes" id="UP001497516">
    <property type="component" value="Chromosome 9"/>
</dbReference>
<protein>
    <recommendedName>
        <fullName evidence="1">RNase H type-1 domain-containing protein</fullName>
    </recommendedName>
</protein>
<dbReference type="InterPro" id="IPR002156">
    <property type="entry name" value="RNaseH_domain"/>
</dbReference>
<dbReference type="PANTHER" id="PTHR47723">
    <property type="entry name" value="OS05G0353850 PROTEIN"/>
    <property type="match status" value="1"/>
</dbReference>
<name>A0AAV2GSA9_9ROSI</name>
<evidence type="ECO:0000313" key="3">
    <source>
        <dbReference type="Proteomes" id="UP001497516"/>
    </source>
</evidence>
<keyword evidence="3" id="KW-1185">Reference proteome</keyword>
<dbReference type="InterPro" id="IPR012337">
    <property type="entry name" value="RNaseH-like_sf"/>
</dbReference>